<dbReference type="Pfam" id="PF00578">
    <property type="entry name" value="AhpC-TSA"/>
    <property type="match status" value="1"/>
</dbReference>
<evidence type="ECO:0000313" key="2">
    <source>
        <dbReference type="EMBL" id="MFD1874863.1"/>
    </source>
</evidence>
<keyword evidence="3" id="KW-1185">Reference proteome</keyword>
<dbReference type="EMBL" id="JBHUFD010000018">
    <property type="protein sequence ID" value="MFD1874863.1"/>
    <property type="molecule type" value="Genomic_DNA"/>
</dbReference>
<gene>
    <name evidence="2" type="ORF">ACFSDX_20685</name>
</gene>
<dbReference type="SUPFAM" id="SSF52833">
    <property type="entry name" value="Thioredoxin-like"/>
    <property type="match status" value="1"/>
</dbReference>
<dbReference type="PANTHER" id="PTHR42852:SF18">
    <property type="entry name" value="CHROMOSOME UNDETERMINED SCAFFOLD_47, WHOLE GENOME SHOTGUN SEQUENCE"/>
    <property type="match status" value="1"/>
</dbReference>
<dbReference type="PROSITE" id="PS51352">
    <property type="entry name" value="THIOREDOXIN_2"/>
    <property type="match status" value="1"/>
</dbReference>
<name>A0ABW4QZ13_9BACT</name>
<accession>A0ABW4QZ13</accession>
<protein>
    <submittedName>
        <fullName evidence="2">TlpA family protein disulfide reductase</fullName>
    </submittedName>
</protein>
<comment type="caution">
    <text evidence="2">The sequence shown here is derived from an EMBL/GenBank/DDBJ whole genome shotgun (WGS) entry which is preliminary data.</text>
</comment>
<dbReference type="InterPro" id="IPR013766">
    <property type="entry name" value="Thioredoxin_domain"/>
</dbReference>
<dbReference type="Gene3D" id="3.40.30.10">
    <property type="entry name" value="Glutaredoxin"/>
    <property type="match status" value="1"/>
</dbReference>
<dbReference type="InterPro" id="IPR050553">
    <property type="entry name" value="Thioredoxin_ResA/DsbE_sf"/>
</dbReference>
<dbReference type="PANTHER" id="PTHR42852">
    <property type="entry name" value="THIOL:DISULFIDE INTERCHANGE PROTEIN DSBE"/>
    <property type="match status" value="1"/>
</dbReference>
<evidence type="ECO:0000313" key="3">
    <source>
        <dbReference type="Proteomes" id="UP001597197"/>
    </source>
</evidence>
<feature type="domain" description="Thioredoxin" evidence="1">
    <location>
        <begin position="234"/>
        <end position="371"/>
    </location>
</feature>
<organism evidence="2 3">
    <name type="scientific">Hymenobacter bucti</name>
    <dbReference type="NCBI Taxonomy" id="1844114"/>
    <lineage>
        <taxon>Bacteria</taxon>
        <taxon>Pseudomonadati</taxon>
        <taxon>Bacteroidota</taxon>
        <taxon>Cytophagia</taxon>
        <taxon>Cytophagales</taxon>
        <taxon>Hymenobacteraceae</taxon>
        <taxon>Hymenobacter</taxon>
    </lineage>
</organism>
<dbReference type="CDD" id="cd02966">
    <property type="entry name" value="TlpA_like_family"/>
    <property type="match status" value="1"/>
</dbReference>
<evidence type="ECO:0000259" key="1">
    <source>
        <dbReference type="PROSITE" id="PS51352"/>
    </source>
</evidence>
<proteinExistence type="predicted"/>
<reference evidence="3" key="1">
    <citation type="journal article" date="2019" name="Int. J. Syst. Evol. Microbiol.">
        <title>The Global Catalogue of Microorganisms (GCM) 10K type strain sequencing project: providing services to taxonomists for standard genome sequencing and annotation.</title>
        <authorList>
            <consortium name="The Broad Institute Genomics Platform"/>
            <consortium name="The Broad Institute Genome Sequencing Center for Infectious Disease"/>
            <person name="Wu L."/>
            <person name="Ma J."/>
        </authorList>
    </citation>
    <scope>NUCLEOTIDE SEQUENCE [LARGE SCALE GENOMIC DNA]</scope>
    <source>
        <strain evidence="3">CGMCC 1.15795</strain>
    </source>
</reference>
<dbReference type="InterPro" id="IPR036249">
    <property type="entry name" value="Thioredoxin-like_sf"/>
</dbReference>
<sequence length="371" mass="40919">MKVVALFLVILVWGAGAVRGQTGQQALHDYRATLRRIKLIGYTIQRIDSFGTEDVWNHLGSGVLQPDPASNLLGARFFVSQRNAARSYFHNGHTGYALDDQALTFDSTRAPFALGVLGSPEGQMVVEELLTIDSTYQRVEYQLSPQGPQLTLYYPNQTNYDILHHTICLTLDSATGLPRAVKTVMHRGGTKWTTLKLLSNVRLNQAADQALLAQPPFLSTYTYAVPPAPVAPPTLVGRAAPPFRLPSITRQSVDLATYLGQVVVLDFWATWCSPCIAAMPKVQALQSRYKKQGVTVLGILVDASNNATRAQGILDRQRVNYINLLDNNKVKKLYQVSFFPRYVVIDKKGMVTFDGAADASQLEQAIQAALR</sequence>
<dbReference type="Proteomes" id="UP001597197">
    <property type="component" value="Unassembled WGS sequence"/>
</dbReference>
<dbReference type="InterPro" id="IPR000866">
    <property type="entry name" value="AhpC/TSA"/>
</dbReference>
<dbReference type="RefSeq" id="WP_382317015.1">
    <property type="nucleotide sequence ID" value="NZ_JBHUFD010000018.1"/>
</dbReference>